<dbReference type="EMBL" id="CP117167">
    <property type="protein sequence ID" value="WCT13550.1"/>
    <property type="molecule type" value="Genomic_DNA"/>
</dbReference>
<dbReference type="RefSeq" id="WP_273631859.1">
    <property type="nucleotide sequence ID" value="NZ_CP117167.1"/>
</dbReference>
<reference evidence="1 2" key="1">
    <citation type="submission" date="2023-02" db="EMBL/GenBank/DDBJ databases">
        <title>Genome sequence of Mucilaginibacter jinjuensis strain KACC 16571.</title>
        <authorList>
            <person name="Kim S."/>
            <person name="Heo J."/>
            <person name="Kwon S.-W."/>
        </authorList>
    </citation>
    <scope>NUCLEOTIDE SEQUENCE [LARGE SCALE GENOMIC DNA]</scope>
    <source>
        <strain evidence="1 2">KACC 16571</strain>
    </source>
</reference>
<gene>
    <name evidence="1" type="ORF">PQO05_06320</name>
</gene>
<organism evidence="1 2">
    <name type="scientific">Mucilaginibacter jinjuensis</name>
    <dbReference type="NCBI Taxonomy" id="1176721"/>
    <lineage>
        <taxon>Bacteria</taxon>
        <taxon>Pseudomonadati</taxon>
        <taxon>Bacteroidota</taxon>
        <taxon>Sphingobacteriia</taxon>
        <taxon>Sphingobacteriales</taxon>
        <taxon>Sphingobacteriaceae</taxon>
        <taxon>Mucilaginibacter</taxon>
    </lineage>
</organism>
<sequence>MENDFILQGKVLWSYADEYAQIDDGIKFTASLVSLGSPLHNHSGYIAVTENQLIIEGLESDLDLTIPLNAIEEIYLGFDDIFTATSVKNLGAFWQPLRIKFHTGHSLQQIYLIIDHNGLFTHNKRWYDTLVNILQA</sequence>
<keyword evidence="2" id="KW-1185">Reference proteome</keyword>
<accession>A0ABY7TAK9</accession>
<name>A0ABY7TAK9_9SPHI</name>
<protein>
    <submittedName>
        <fullName evidence="1">Uncharacterized protein</fullName>
    </submittedName>
</protein>
<evidence type="ECO:0000313" key="1">
    <source>
        <dbReference type="EMBL" id="WCT13550.1"/>
    </source>
</evidence>
<proteinExistence type="predicted"/>
<evidence type="ECO:0000313" key="2">
    <source>
        <dbReference type="Proteomes" id="UP001216139"/>
    </source>
</evidence>
<dbReference type="Proteomes" id="UP001216139">
    <property type="component" value="Chromosome"/>
</dbReference>